<dbReference type="GO" id="GO:0005886">
    <property type="term" value="C:plasma membrane"/>
    <property type="evidence" value="ECO:0007669"/>
    <property type="project" value="InterPro"/>
</dbReference>
<keyword evidence="1" id="KW-0812">Transmembrane</keyword>
<dbReference type="EMBL" id="LR909008">
    <property type="protein sequence ID" value="CAD7254410.1"/>
    <property type="molecule type" value="Genomic_DNA"/>
</dbReference>
<reference evidence="2" key="1">
    <citation type="submission" date="2020-11" db="EMBL/GenBank/DDBJ databases">
        <authorList>
            <person name="Tran Van P."/>
        </authorList>
    </citation>
    <scope>NUCLEOTIDE SEQUENCE</scope>
</reference>
<dbReference type="InterPro" id="IPR019319">
    <property type="entry name" value="Plg-R(KT)"/>
</dbReference>
<dbReference type="OrthoDB" id="10256697at2759"/>
<evidence type="ECO:0000313" key="3">
    <source>
        <dbReference type="Proteomes" id="UP000677054"/>
    </source>
</evidence>
<dbReference type="AlphaFoldDB" id="A0A7R9FTW4"/>
<evidence type="ECO:0000256" key="1">
    <source>
        <dbReference type="SAM" id="Phobius"/>
    </source>
</evidence>
<feature type="transmembrane region" description="Helical" evidence="1">
    <location>
        <begin position="108"/>
        <end position="124"/>
    </location>
</feature>
<organism evidence="2">
    <name type="scientific">Darwinula stevensoni</name>
    <dbReference type="NCBI Taxonomy" id="69355"/>
    <lineage>
        <taxon>Eukaryota</taxon>
        <taxon>Metazoa</taxon>
        <taxon>Ecdysozoa</taxon>
        <taxon>Arthropoda</taxon>
        <taxon>Crustacea</taxon>
        <taxon>Oligostraca</taxon>
        <taxon>Ostracoda</taxon>
        <taxon>Podocopa</taxon>
        <taxon>Podocopida</taxon>
        <taxon>Darwinulocopina</taxon>
        <taxon>Darwinuloidea</taxon>
        <taxon>Darwinulidae</taxon>
        <taxon>Darwinula</taxon>
    </lineage>
</organism>
<name>A0A7R9FTW4_9CRUS</name>
<keyword evidence="1" id="KW-0472">Membrane</keyword>
<dbReference type="PANTHER" id="PTHR13411:SF6">
    <property type="entry name" value="PLASMINOGEN RECEPTOR (KT)"/>
    <property type="match status" value="1"/>
</dbReference>
<gene>
    <name evidence="2" type="ORF">DSTB1V02_LOCUS14156</name>
</gene>
<evidence type="ECO:0000313" key="2">
    <source>
        <dbReference type="EMBL" id="CAD7254410.1"/>
    </source>
</evidence>
<keyword evidence="3" id="KW-1185">Reference proteome</keyword>
<feature type="transmembrane region" description="Helical" evidence="1">
    <location>
        <begin position="53"/>
        <end position="73"/>
    </location>
</feature>
<dbReference type="EMBL" id="CAJPEV010009490">
    <property type="protein sequence ID" value="CAG0905699.1"/>
    <property type="molecule type" value="Genomic_DNA"/>
</dbReference>
<keyword evidence="1" id="KW-1133">Transmembrane helix</keyword>
<dbReference type="PANTHER" id="PTHR13411">
    <property type="entry name" value="PLASMINOGEN RECEPTOR (KT)"/>
    <property type="match status" value="1"/>
</dbReference>
<dbReference type="Proteomes" id="UP000677054">
    <property type="component" value="Unassembled WGS sequence"/>
</dbReference>
<accession>A0A7R9FTW4</accession>
<dbReference type="Pfam" id="PF10166">
    <property type="entry name" value="DUF2368"/>
    <property type="match status" value="2"/>
</dbReference>
<protein>
    <submittedName>
        <fullName evidence="2">Uncharacterized protein</fullName>
    </submittedName>
</protein>
<proteinExistence type="predicted"/>
<sequence>MGISVSKVMQENLEKNQEFMLEMQKIQVERQIQMQNQMRERMMAMQLARSREFFYWFLGFYGVCTAGMLLGGVDKERGQGDLGHSMALKMLLWRPADHIDLGDCLHKIWAFYVLYSVCCLGCRYRTTRQKRVLLPLVPLTFILSYQADLCYGSKLKRIQVEAEQIMEFEHDSLEMPFGVPSLSSIDQARMRQSDERRLKKVHDIYF</sequence>